<dbReference type="Gene3D" id="3.40.50.300">
    <property type="entry name" value="P-loop containing nucleotide triphosphate hydrolases"/>
    <property type="match status" value="1"/>
</dbReference>
<dbReference type="KEGG" id="nam:NAMH_1180"/>
<keyword evidence="2" id="KW-0472">Membrane</keyword>
<evidence type="ECO:0000256" key="1">
    <source>
        <dbReference type="SAM" id="MobiDB-lite"/>
    </source>
</evidence>
<dbReference type="InterPro" id="IPR027417">
    <property type="entry name" value="P-loop_NTPase"/>
</dbReference>
<feature type="compositionally biased region" description="Polar residues" evidence="1">
    <location>
        <begin position="269"/>
        <end position="287"/>
    </location>
</feature>
<dbReference type="AlphaFoldDB" id="B9LAB8"/>
<keyword evidence="2" id="KW-0812">Transmembrane</keyword>
<reference evidence="4 5" key="1">
    <citation type="journal article" date="2009" name="PLoS Genet.">
        <title>Adaptations to submarine hydrothermal environments exemplified by the genome of Nautilia profundicola.</title>
        <authorList>
            <person name="Campbell B.J."/>
            <person name="Smith J.L."/>
            <person name="Hanson T.E."/>
            <person name="Klotz M.G."/>
            <person name="Stein L.Y."/>
            <person name="Lee C.K."/>
            <person name="Wu D."/>
            <person name="Robinson J.M."/>
            <person name="Khouri H.M."/>
            <person name="Eisen J.A."/>
            <person name="Cary S.C."/>
        </authorList>
    </citation>
    <scope>NUCLEOTIDE SEQUENCE [LARGE SCALE GENOMIC DNA]</scope>
    <source>
        <strain evidence="5">ATCC BAA-1463 / DSM 18972 / AmH</strain>
    </source>
</reference>
<accession>B9LAB8</accession>
<evidence type="ECO:0000259" key="3">
    <source>
        <dbReference type="Pfam" id="PF05707"/>
    </source>
</evidence>
<name>B9LAB8_NAUPA</name>
<dbReference type="Pfam" id="PF05707">
    <property type="entry name" value="Zot"/>
    <property type="match status" value="1"/>
</dbReference>
<feature type="transmembrane region" description="Helical" evidence="2">
    <location>
        <begin position="221"/>
        <end position="240"/>
    </location>
</feature>
<dbReference type="SUPFAM" id="SSF52540">
    <property type="entry name" value="P-loop containing nucleoside triphosphate hydrolases"/>
    <property type="match status" value="1"/>
</dbReference>
<dbReference type="Proteomes" id="UP000000448">
    <property type="component" value="Chromosome"/>
</dbReference>
<feature type="region of interest" description="Disordered" evidence="1">
    <location>
        <begin position="368"/>
        <end position="389"/>
    </location>
</feature>
<proteinExistence type="predicted"/>
<dbReference type="eggNOG" id="COG0467">
    <property type="taxonomic scope" value="Bacteria"/>
</dbReference>
<gene>
    <name evidence="4" type="ordered locus">NAMH_1180</name>
</gene>
<keyword evidence="2" id="KW-1133">Transmembrane helix</keyword>
<dbReference type="STRING" id="598659.NAMH_1180"/>
<dbReference type="OrthoDB" id="9800070at2"/>
<feature type="domain" description="Zona occludens toxin N-terminal" evidence="3">
    <location>
        <begin position="1"/>
        <end position="214"/>
    </location>
</feature>
<dbReference type="RefSeq" id="WP_015902735.1">
    <property type="nucleotide sequence ID" value="NC_012115.1"/>
</dbReference>
<evidence type="ECO:0000313" key="5">
    <source>
        <dbReference type="Proteomes" id="UP000000448"/>
    </source>
</evidence>
<feature type="region of interest" description="Disordered" evidence="1">
    <location>
        <begin position="266"/>
        <end position="287"/>
    </location>
</feature>
<evidence type="ECO:0000256" key="2">
    <source>
        <dbReference type="SAM" id="Phobius"/>
    </source>
</evidence>
<dbReference type="HOGENOM" id="CLU_060701_0_0_7"/>
<dbReference type="InterPro" id="IPR008900">
    <property type="entry name" value="Zot_N"/>
</dbReference>
<protein>
    <submittedName>
        <fullName evidence="4">Zonular occludens toxin (Zot) family</fullName>
    </submittedName>
</protein>
<keyword evidence="5" id="KW-1185">Reference proteome</keyword>
<evidence type="ECO:0000313" key="4">
    <source>
        <dbReference type="EMBL" id="ACM93683.1"/>
    </source>
</evidence>
<organism evidence="4 5">
    <name type="scientific">Nautilia profundicola (strain ATCC BAA-1463 / DSM 18972 / AmH)</name>
    <dbReference type="NCBI Taxonomy" id="598659"/>
    <lineage>
        <taxon>Bacteria</taxon>
        <taxon>Pseudomonadati</taxon>
        <taxon>Campylobacterota</taxon>
        <taxon>Epsilonproteobacteria</taxon>
        <taxon>Nautiliales</taxon>
        <taxon>Nautiliaceae</taxon>
        <taxon>Nautilia</taxon>
    </lineage>
</organism>
<dbReference type="EMBL" id="CP001279">
    <property type="protein sequence ID" value="ACM93683.1"/>
    <property type="molecule type" value="Genomic_DNA"/>
</dbReference>
<sequence length="389" mass="45649">MIYLITGVPGSGKTYFAVHYIYTQLISKNPKYQKIYTNINLNFKKCDKIKKDFVKPLILDDLLKRIEQDYLLSEKFKNNELFDEETGEQVTDYDAYVRGKLKLFEDYEHSLIILDECHLYFTEQVDPKMLRFLSYHRHFDIDMYLITQNKSLINRKYLAFVENMYIGINPSKRLFSKVFVYKLYASWKEYKSNYVGKEKLKFDKKIADLYNSGSNKIQKSLVSKLLIPLFFAIVIVFFLYKGVSNFISCGSFTGCSKNHTETTKKHLSNKQNNIADHNRNPINSNSEISNKKAHNVNIEDDISDYQFFYQLNCFKMKCIVNNQFSISYYLIKTLPKISDTKIFYEITAGHGKIIYLATNLDLSKFNPNQNTYGGKKDEKDNILPFGSRK</sequence>